<dbReference type="Gene3D" id="3.90.320.10">
    <property type="match status" value="1"/>
</dbReference>
<gene>
    <name evidence="5" type="primary">alk-exo</name>
</gene>
<dbReference type="InterPro" id="IPR051703">
    <property type="entry name" value="NF-kappa-B_Signaling_Reg"/>
</dbReference>
<dbReference type="Gene3D" id="1.10.1170.10">
    <property type="entry name" value="Inhibitor Of Apoptosis Protein (2mihbC-IAP-1), Chain A"/>
    <property type="match status" value="1"/>
</dbReference>
<keyword evidence="1" id="KW-0540">Nuclease</keyword>
<dbReference type="InterPro" id="IPR011335">
    <property type="entry name" value="Restrct_endonuc-II-like"/>
</dbReference>
<dbReference type="SUPFAM" id="SSF52980">
    <property type="entry name" value="Restriction endonuclease-like"/>
    <property type="match status" value="1"/>
</dbReference>
<evidence type="ECO:0000256" key="3">
    <source>
        <dbReference type="ARBA" id="ARBA00022801"/>
    </source>
</evidence>
<accession>A0A126FC26</accession>
<dbReference type="GeneID" id="40526639"/>
<evidence type="ECO:0000256" key="1">
    <source>
        <dbReference type="ARBA" id="ARBA00022722"/>
    </source>
</evidence>
<dbReference type="GO" id="GO:0004519">
    <property type="term" value="F:endonuclease activity"/>
    <property type="evidence" value="ECO:0007669"/>
    <property type="project" value="UniProtKB-KW"/>
</dbReference>
<dbReference type="RefSeq" id="YP_009666369.1">
    <property type="nucleotide sequence ID" value="NC_043520.1"/>
</dbReference>
<evidence type="ECO:0000256" key="4">
    <source>
        <dbReference type="ARBA" id="ARBA00022839"/>
    </source>
</evidence>
<dbReference type="InterPro" id="IPR034720">
    <property type="entry name" value="Viral_alk_exo"/>
</dbReference>
<keyword evidence="2" id="KW-0255">Endonuclease</keyword>
<proteinExistence type="predicted"/>
<protein>
    <submittedName>
        <fullName evidence="5">Alkaline exonuclease</fullName>
    </submittedName>
</protein>
<dbReference type="KEGG" id="vg:40526639"/>
<evidence type="ECO:0000313" key="6">
    <source>
        <dbReference type="Proteomes" id="UP000297030"/>
    </source>
</evidence>
<dbReference type="PANTHER" id="PTHR46609:SF8">
    <property type="entry name" value="YQAJ VIRAL RECOMBINASE DOMAIN-CONTAINING PROTEIN"/>
    <property type="match status" value="1"/>
</dbReference>
<dbReference type="PANTHER" id="PTHR46609">
    <property type="entry name" value="EXONUCLEASE, PHAGE-TYPE/RECB, C-TERMINAL DOMAIN-CONTAINING PROTEIN"/>
    <property type="match status" value="1"/>
</dbReference>
<dbReference type="SUPFAM" id="SSF57924">
    <property type="entry name" value="Inhibitor of apoptosis (IAP) repeat"/>
    <property type="match status" value="2"/>
</dbReference>
<name>A0A126FC26_9ABAC</name>
<keyword evidence="4 5" id="KW-0269">Exonuclease</keyword>
<dbReference type="InterPro" id="IPR011604">
    <property type="entry name" value="PDDEXK-like_dom_sf"/>
</dbReference>
<reference evidence="5 6" key="1">
    <citation type="submission" date="2015-02" db="EMBL/GenBank/DDBJ databases">
        <title>Complete genome of a baculovirus isolated from a medical interest larvae: lLonomia obliqua (Lepidoptera: Saturniidae).</title>
        <authorList>
            <person name="Clara A.-S.W."/>
            <person name="Daniel A.-A.M.P."/>
            <person name="Miguel A.S."/>
            <person name="Jhon F.E.A."/>
            <person name="Fabricio M.S."/>
            <person name="Jose W.L.C."/>
            <person name="Bergmann R.M."/>
            <person name="Fernando M.L."/>
        </authorList>
    </citation>
    <scope>NUCLEOTIDE SEQUENCE [LARGE SCALE GENOMIC DNA]</scope>
    <source>
        <strain evidence="5">SP/2000</strain>
    </source>
</reference>
<dbReference type="EMBL" id="KP763670">
    <property type="protein sequence ID" value="AKN80948.1"/>
    <property type="molecule type" value="Genomic_DNA"/>
</dbReference>
<evidence type="ECO:0000313" key="5">
    <source>
        <dbReference type="EMBL" id="AKN80948.1"/>
    </source>
</evidence>
<dbReference type="Proteomes" id="UP000297030">
    <property type="component" value="Segment"/>
</dbReference>
<keyword evidence="3" id="KW-0378">Hydrolase</keyword>
<dbReference type="Pfam" id="PF01771">
    <property type="entry name" value="Viral_alk_exo"/>
    <property type="match status" value="1"/>
</dbReference>
<evidence type="ECO:0000256" key="2">
    <source>
        <dbReference type="ARBA" id="ARBA00022759"/>
    </source>
</evidence>
<keyword evidence="6" id="KW-1185">Reference proteome</keyword>
<sequence length="448" mass="52279">MRSSLVIELKIVYVKRLCYEDVMFSSLTAQQSNIFNKYKYENYIKNIKFTKAQQSKWISHKIIDPIPIDKKEIFNIEMQTRGQSKNNLWMLLRLDRKTASLSCNMASVHMLHKPALVFGNKQENEVKCNNALLFECLREKIRLTLKNPTVCVVETVLNCGMFLSELGLHAASPDAYFRLNDETCIPVEIKCPYNYRDTTVGQMRNGLGANKLRYRVKHTALSVNRIGNPMFAVEKTDPHYRQMQRQMYVMKAPMCFYVVKFKRTLVVSTVLRDNEFCEKEQKTESNAYVAFGVENLNASQYQNVNKRIASFTDHANNHIYTAMQINKLAIRGIYINYGYLKCAFCNFSLDSREPFDDVIQHAHANCKMILFSEKFYNSKYFDHEKRYASIAKNSLYKANAKEWAYYGYYLNSIKDILKCFSCGTLSAVPQKHDHKHDCQYYLEILKSN</sequence>
<dbReference type="GO" id="GO:0004527">
    <property type="term" value="F:exonuclease activity"/>
    <property type="evidence" value="ECO:0007669"/>
    <property type="project" value="UniProtKB-KW"/>
</dbReference>
<organism evidence="5 6">
    <name type="scientific">Lonomia obliqua multiple nucleopolyhedrovirus</name>
    <dbReference type="NCBI Taxonomy" id="134394"/>
    <lineage>
        <taxon>Viruses</taxon>
        <taxon>Viruses incertae sedis</taxon>
        <taxon>Naldaviricetes</taxon>
        <taxon>Lefavirales</taxon>
        <taxon>Baculoviridae</taxon>
        <taxon>Alphabaculovirus</taxon>
        <taxon>Alphabaculovirus lonobliquae</taxon>
        <taxon>Lonomia obliqua nucleopolyhedrovirus</taxon>
    </lineage>
</organism>